<dbReference type="PANTHER" id="PTHR48059">
    <property type="entry name" value="POLYGALACTURONASE INHIBITOR 1"/>
    <property type="match status" value="1"/>
</dbReference>
<reference evidence="3" key="1">
    <citation type="submission" date="2021-02" db="EMBL/GenBank/DDBJ databases">
        <authorList>
            <person name="Dougan E. K."/>
            <person name="Rhodes N."/>
            <person name="Thang M."/>
            <person name="Chan C."/>
        </authorList>
    </citation>
    <scope>NUCLEOTIDE SEQUENCE</scope>
</reference>
<evidence type="ECO:0000313" key="3">
    <source>
        <dbReference type="EMBL" id="CAE7040349.1"/>
    </source>
</evidence>
<protein>
    <submittedName>
        <fullName evidence="3">Uncharacterized protein</fullName>
    </submittedName>
</protein>
<dbReference type="SUPFAM" id="SSF52058">
    <property type="entry name" value="L domain-like"/>
    <property type="match status" value="1"/>
</dbReference>
<sequence length="468" mass="51758">MVHCARAVSVVICLAGVRPVAAGNCGVAVQRVADAPDPAFEPLEVGDPNSADLEDLLFSEPSPKEWRKMRKQCQSGESESCLTFGIEDWTQNSFNALVHQGVTSGRPDAQDYALVRESCGGQVACKTIEGKVRIVGYAVELGGGINLTQLSRLQHLTALVLRGPNKTDLQGHSWPSPRFLRLEAPTKGAIHAAARALQGQPGHRLQTLQISGRQDVLRWTPVDLAEFCGLDLVHFSAFVIHVAGGALPECWQEMTKLRNFYCSNCMLVHPPTALRGLQSLRSFVAFRQWEMVPCAVQRLSRGGCKASWETRHLYKEGVRAESTGDWGDFQQGPSLICPQHSFGFAFEEFVKLGWSNIEKVWLDGNFLTGQIPANLAEQWPKLRSLDLYDNDMEGPLPDSLGMLPFVKLQLHANRFSGLVPQSVWRLTERRDLILGLQENVNLTGCVAPLQHWEHGVPGTLIRPCNEDL</sequence>
<dbReference type="AlphaFoldDB" id="A0A812ILG2"/>
<dbReference type="EMBL" id="CAJNDS010000296">
    <property type="protein sequence ID" value="CAE7040349.1"/>
    <property type="molecule type" value="Genomic_DNA"/>
</dbReference>
<feature type="chain" id="PRO_5033031562" evidence="2">
    <location>
        <begin position="23"/>
        <end position="468"/>
    </location>
</feature>
<dbReference type="Pfam" id="PF00560">
    <property type="entry name" value="LRR_1"/>
    <property type="match status" value="1"/>
</dbReference>
<dbReference type="InterPro" id="IPR051848">
    <property type="entry name" value="PGIP"/>
</dbReference>
<name>A0A812ILG2_9DINO</name>
<gene>
    <name evidence="3" type="ORF">SNAT2548_LOCUS4776</name>
</gene>
<organism evidence="3 4">
    <name type="scientific">Symbiodinium natans</name>
    <dbReference type="NCBI Taxonomy" id="878477"/>
    <lineage>
        <taxon>Eukaryota</taxon>
        <taxon>Sar</taxon>
        <taxon>Alveolata</taxon>
        <taxon>Dinophyceae</taxon>
        <taxon>Suessiales</taxon>
        <taxon>Symbiodiniaceae</taxon>
        <taxon>Symbiodinium</taxon>
    </lineage>
</organism>
<proteinExistence type="predicted"/>
<keyword evidence="4" id="KW-1185">Reference proteome</keyword>
<comment type="caution">
    <text evidence="3">The sequence shown here is derived from an EMBL/GenBank/DDBJ whole genome shotgun (WGS) entry which is preliminary data.</text>
</comment>
<accession>A0A812ILG2</accession>
<evidence type="ECO:0000256" key="2">
    <source>
        <dbReference type="SAM" id="SignalP"/>
    </source>
</evidence>
<comment type="subcellular location">
    <subcellularLocation>
        <location evidence="1">Cell envelope</location>
    </subcellularLocation>
</comment>
<dbReference type="Proteomes" id="UP000604046">
    <property type="component" value="Unassembled WGS sequence"/>
</dbReference>
<feature type="signal peptide" evidence="2">
    <location>
        <begin position="1"/>
        <end position="22"/>
    </location>
</feature>
<evidence type="ECO:0000256" key="1">
    <source>
        <dbReference type="ARBA" id="ARBA00004196"/>
    </source>
</evidence>
<dbReference type="OrthoDB" id="406235at2759"/>
<dbReference type="InterPro" id="IPR032675">
    <property type="entry name" value="LRR_dom_sf"/>
</dbReference>
<dbReference type="PANTHER" id="PTHR48059:SF30">
    <property type="entry name" value="OS06G0587000 PROTEIN"/>
    <property type="match status" value="1"/>
</dbReference>
<keyword evidence="2" id="KW-0732">Signal</keyword>
<dbReference type="Gene3D" id="3.80.10.10">
    <property type="entry name" value="Ribonuclease Inhibitor"/>
    <property type="match status" value="1"/>
</dbReference>
<evidence type="ECO:0000313" key="4">
    <source>
        <dbReference type="Proteomes" id="UP000604046"/>
    </source>
</evidence>
<dbReference type="InterPro" id="IPR001611">
    <property type="entry name" value="Leu-rich_rpt"/>
</dbReference>